<dbReference type="EMBL" id="JAFIMR010000017">
    <property type="protein sequence ID" value="KAI1868401.1"/>
    <property type="molecule type" value="Genomic_DNA"/>
</dbReference>
<gene>
    <name evidence="1" type="ORF">JX265_007224</name>
</gene>
<keyword evidence="2" id="KW-1185">Reference proteome</keyword>
<organism evidence="1 2">
    <name type="scientific">Neoarthrinium moseri</name>
    <dbReference type="NCBI Taxonomy" id="1658444"/>
    <lineage>
        <taxon>Eukaryota</taxon>
        <taxon>Fungi</taxon>
        <taxon>Dikarya</taxon>
        <taxon>Ascomycota</taxon>
        <taxon>Pezizomycotina</taxon>
        <taxon>Sordariomycetes</taxon>
        <taxon>Xylariomycetidae</taxon>
        <taxon>Amphisphaeriales</taxon>
        <taxon>Apiosporaceae</taxon>
        <taxon>Neoarthrinium</taxon>
    </lineage>
</organism>
<reference evidence="1" key="1">
    <citation type="submission" date="2021-03" db="EMBL/GenBank/DDBJ databases">
        <title>Revisited historic fungal species revealed as producer of novel bioactive compounds through whole genome sequencing and comparative genomics.</title>
        <authorList>
            <person name="Vignolle G.A."/>
            <person name="Hochenegger N."/>
            <person name="Mach R.L."/>
            <person name="Mach-Aigner A.R."/>
            <person name="Javad Rahimi M."/>
            <person name="Salim K.A."/>
            <person name="Chan C.M."/>
            <person name="Lim L.B.L."/>
            <person name="Cai F."/>
            <person name="Druzhinina I.S."/>
            <person name="U'Ren J.M."/>
            <person name="Derntl C."/>
        </authorList>
    </citation>
    <scope>NUCLEOTIDE SEQUENCE</scope>
    <source>
        <strain evidence="1">TUCIM 5799</strain>
    </source>
</reference>
<name>A0A9P9WKP8_9PEZI</name>
<dbReference type="AlphaFoldDB" id="A0A9P9WKP8"/>
<comment type="caution">
    <text evidence="1">The sequence shown here is derived from an EMBL/GenBank/DDBJ whole genome shotgun (WGS) entry which is preliminary data.</text>
</comment>
<accession>A0A9P9WKP8</accession>
<protein>
    <submittedName>
        <fullName evidence="1">Uncharacterized protein</fullName>
    </submittedName>
</protein>
<proteinExistence type="predicted"/>
<evidence type="ECO:0000313" key="2">
    <source>
        <dbReference type="Proteomes" id="UP000829685"/>
    </source>
</evidence>
<evidence type="ECO:0000313" key="1">
    <source>
        <dbReference type="EMBL" id="KAI1868401.1"/>
    </source>
</evidence>
<sequence length="148" mass="16625">MSFKTPYGLIVDRKLEGTISVRLAYSVPNAAATANIDAQRTQQPQRSNNPNCAAYHYYVWPDYQTSFVWYDAGWSGNPEGEDDVEENKLKSQYSATWCDARQAWVYRYTSAFEAQGCDLGSGKEPFTDAGQGRSRLVEGMLLACWLAL</sequence>
<dbReference type="Proteomes" id="UP000829685">
    <property type="component" value="Unassembled WGS sequence"/>
</dbReference>